<evidence type="ECO:0000256" key="2">
    <source>
        <dbReference type="ARBA" id="ARBA00054756"/>
    </source>
</evidence>
<comment type="similarity">
    <text evidence="1 4">Belongs to the CAP family.</text>
</comment>
<dbReference type="FunFam" id="2.160.20.70:FF:000008">
    <property type="entry name" value="Adenylyl cyclase-associated protein"/>
    <property type="match status" value="1"/>
</dbReference>
<dbReference type="Pfam" id="PF21938">
    <property type="entry name" value="CAP_N"/>
    <property type="match status" value="1"/>
</dbReference>
<dbReference type="Gene3D" id="1.25.40.330">
    <property type="entry name" value="Adenylate cyclase-associated CAP, N-terminal domain"/>
    <property type="match status" value="1"/>
</dbReference>
<dbReference type="GO" id="GO:0019933">
    <property type="term" value="P:cAMP-mediated signaling"/>
    <property type="evidence" value="ECO:0007669"/>
    <property type="project" value="TreeGrafter"/>
</dbReference>
<dbReference type="SUPFAM" id="SSF69340">
    <property type="entry name" value="C-terminal domain of adenylylcyclase associated protein"/>
    <property type="match status" value="1"/>
</dbReference>
<dbReference type="EMBL" id="CAUWAG010000019">
    <property type="protein sequence ID" value="CAJ2512344.1"/>
    <property type="molecule type" value="Genomic_DNA"/>
</dbReference>
<dbReference type="PROSITE" id="PS51329">
    <property type="entry name" value="C_CAP_COFACTOR_C"/>
    <property type="match status" value="1"/>
</dbReference>
<feature type="region of interest" description="Disordered" evidence="5">
    <location>
        <begin position="265"/>
        <end position="391"/>
    </location>
</feature>
<accession>A0AAI8VX65</accession>
<dbReference type="PANTHER" id="PTHR10652">
    <property type="entry name" value="ADENYLYL CYCLASE-ASSOCIATED PROTEIN"/>
    <property type="match status" value="1"/>
</dbReference>
<dbReference type="InterPro" id="IPR036223">
    <property type="entry name" value="CAP_C_sf"/>
</dbReference>
<dbReference type="InterPro" id="IPR017901">
    <property type="entry name" value="C-CAP_CF_C-like"/>
</dbReference>
<proteinExistence type="inferred from homology"/>
<feature type="region of interest" description="Disordered" evidence="5">
    <location>
        <begin position="49"/>
        <end position="85"/>
    </location>
</feature>
<evidence type="ECO:0000256" key="5">
    <source>
        <dbReference type="SAM" id="MobiDB-lite"/>
    </source>
</evidence>
<dbReference type="InterPro" id="IPR013912">
    <property type="entry name" value="Adenylate_cyclase-assoc_CAP_C"/>
</dbReference>
<evidence type="ECO:0000259" key="6">
    <source>
        <dbReference type="PROSITE" id="PS51329"/>
    </source>
</evidence>
<dbReference type="Proteomes" id="UP001295740">
    <property type="component" value="Unassembled WGS sequence"/>
</dbReference>
<keyword evidence="8" id="KW-1185">Reference proteome</keyword>
<dbReference type="InterPro" id="IPR036222">
    <property type="entry name" value="CAP_N_sf"/>
</dbReference>
<dbReference type="Gene3D" id="2.160.20.70">
    <property type="match status" value="1"/>
</dbReference>
<protein>
    <recommendedName>
        <fullName evidence="3 4">Adenylyl cyclase-associated protein</fullName>
    </recommendedName>
</protein>
<dbReference type="AlphaFoldDB" id="A0AAI8VX65"/>
<feature type="compositionally biased region" description="Basic and acidic residues" evidence="5">
    <location>
        <begin position="375"/>
        <end position="391"/>
    </location>
</feature>
<dbReference type="SUPFAM" id="SSF101278">
    <property type="entry name" value="N-terminal domain of adenylylcyclase associated protein, CAP"/>
    <property type="match status" value="1"/>
</dbReference>
<sequence length="544" mass="58610">MPIILVPPERKKQSADLLSRLEAATTRLEDIASSTIELPHAVPALAHTIPTPLGQSGAASPAPLPPVSSSTPSPAPKQTPQETLPESVEEFDAFISQSVDKYVKASNKLGGLVAEQAAKVLEGFKQQRRFLLIATKAKKPDIAGSEMAVYQDLLKPINEALMAVGSIKESNRGSPVFSQLSAVSEGIMVLAWVTVDNRPFKHVEESLGSAQFFGNRVLKEHKDKDPDQVEWIQSFYQVFRDLAEYVKQYFPNGIPWNAMGQPAAEVAKSTPASGSSAAPPPPAPPAAAGGPPPPPPPPPGPPPVLQINEQAPAPKSDSGLGAVFSELNKGSDITKSLRKVDKSEMTHKNPSLRTASTVTGDSSVRGKSPLPGKKPKPESMRVKKPPKKELDGNKWTIENYEKHSEPIEIEVSMSHSVLISKCSQTTIILKGKANAVTIENTQRLSLVIDSLVSTVDVVKSSNFALQVMGQLPTVLLDQLDGAQVYLSKESKSTRIFTSKSSSVNVNVIEGPDDDYKEMPLPFQICSYYDEKKGDMVNEIVDHAG</sequence>
<evidence type="ECO:0000256" key="1">
    <source>
        <dbReference type="ARBA" id="ARBA00007659"/>
    </source>
</evidence>
<comment type="function">
    <text evidence="2">The N-terminal domain binds to adenylyl cyclase, thereby enabling adenylyl cyclase to be activated by upstream regulatory signals, such as Ras. The C-terminal domain is required for normal cellular morphology and growth control.</text>
</comment>
<dbReference type="InterPro" id="IPR006599">
    <property type="entry name" value="CARP_motif"/>
</dbReference>
<feature type="compositionally biased region" description="Basic and acidic residues" evidence="5">
    <location>
        <begin position="338"/>
        <end position="347"/>
    </location>
</feature>
<dbReference type="PROSITE" id="PS01088">
    <property type="entry name" value="CAP_1"/>
    <property type="match status" value="1"/>
</dbReference>
<feature type="compositionally biased region" description="Polar residues" evidence="5">
    <location>
        <begin position="348"/>
        <end position="362"/>
    </location>
</feature>
<feature type="compositionally biased region" description="Pro residues" evidence="5">
    <location>
        <begin position="278"/>
        <end position="304"/>
    </location>
</feature>
<dbReference type="InterPro" id="IPR053950">
    <property type="entry name" value="CAP_N"/>
</dbReference>
<feature type="domain" description="C-CAP/cofactor C-like" evidence="6">
    <location>
        <begin position="385"/>
        <end position="524"/>
    </location>
</feature>
<dbReference type="SMART" id="SM00673">
    <property type="entry name" value="CARP"/>
    <property type="match status" value="2"/>
</dbReference>
<dbReference type="InterPro" id="IPR001837">
    <property type="entry name" value="Adenylate_cyclase-assoc_CAP"/>
</dbReference>
<dbReference type="Pfam" id="PF08603">
    <property type="entry name" value="CAP_C"/>
    <property type="match status" value="1"/>
</dbReference>
<dbReference type="GO" id="GO:0008179">
    <property type="term" value="F:adenylate cyclase binding"/>
    <property type="evidence" value="ECO:0007669"/>
    <property type="project" value="TreeGrafter"/>
</dbReference>
<evidence type="ECO:0000256" key="3">
    <source>
        <dbReference type="ARBA" id="ARBA00072052"/>
    </source>
</evidence>
<gene>
    <name evidence="7" type="ORF">KHLLAP_LOCUS12812</name>
</gene>
<dbReference type="GO" id="GO:0007015">
    <property type="term" value="P:actin filament organization"/>
    <property type="evidence" value="ECO:0007669"/>
    <property type="project" value="TreeGrafter"/>
</dbReference>
<dbReference type="GO" id="GO:0005737">
    <property type="term" value="C:cytoplasm"/>
    <property type="evidence" value="ECO:0007669"/>
    <property type="project" value="TreeGrafter"/>
</dbReference>
<dbReference type="InterPro" id="IPR013992">
    <property type="entry name" value="Adenylate_cyclase-assoc_CAP_N"/>
</dbReference>
<organism evidence="7 8">
    <name type="scientific">Anthostomella pinea</name>
    <dbReference type="NCBI Taxonomy" id="933095"/>
    <lineage>
        <taxon>Eukaryota</taxon>
        <taxon>Fungi</taxon>
        <taxon>Dikarya</taxon>
        <taxon>Ascomycota</taxon>
        <taxon>Pezizomycotina</taxon>
        <taxon>Sordariomycetes</taxon>
        <taxon>Xylariomycetidae</taxon>
        <taxon>Xylariales</taxon>
        <taxon>Xylariaceae</taxon>
        <taxon>Anthostomella</taxon>
    </lineage>
</organism>
<dbReference type="InterPro" id="IPR016098">
    <property type="entry name" value="CAP/MinC_C"/>
</dbReference>
<dbReference type="InterPro" id="IPR018106">
    <property type="entry name" value="CAP_CS_N"/>
</dbReference>
<dbReference type="PANTHER" id="PTHR10652:SF0">
    <property type="entry name" value="ADENYLYL CYCLASE-ASSOCIATED PROTEIN"/>
    <property type="match status" value="1"/>
</dbReference>
<evidence type="ECO:0000313" key="7">
    <source>
        <dbReference type="EMBL" id="CAJ2512344.1"/>
    </source>
</evidence>
<comment type="caution">
    <text evidence="7">The sequence shown here is derived from an EMBL/GenBank/DDBJ whole genome shotgun (WGS) entry which is preliminary data.</text>
</comment>
<evidence type="ECO:0000313" key="8">
    <source>
        <dbReference type="Proteomes" id="UP001295740"/>
    </source>
</evidence>
<dbReference type="GO" id="GO:0003779">
    <property type="term" value="F:actin binding"/>
    <property type="evidence" value="ECO:0007669"/>
    <property type="project" value="InterPro"/>
</dbReference>
<dbReference type="Pfam" id="PF01213">
    <property type="entry name" value="CAP_N-CM"/>
    <property type="match status" value="1"/>
</dbReference>
<name>A0AAI8VX65_9PEZI</name>
<dbReference type="FunFam" id="1.25.40.330:FF:000001">
    <property type="entry name" value="Adenylyl cyclase-associated protein"/>
    <property type="match status" value="1"/>
</dbReference>
<feature type="compositionally biased region" description="Low complexity" evidence="5">
    <location>
        <begin position="56"/>
        <end position="72"/>
    </location>
</feature>
<reference evidence="7" key="1">
    <citation type="submission" date="2023-10" db="EMBL/GenBank/DDBJ databases">
        <authorList>
            <person name="Hackl T."/>
        </authorList>
    </citation>
    <scope>NUCLEOTIDE SEQUENCE</scope>
</reference>
<evidence type="ECO:0000256" key="4">
    <source>
        <dbReference type="RuleBase" id="RU000647"/>
    </source>
</evidence>